<dbReference type="Proteomes" id="UP001165960">
    <property type="component" value="Unassembled WGS sequence"/>
</dbReference>
<dbReference type="EMBL" id="QTSX02002395">
    <property type="protein sequence ID" value="KAJ9075690.1"/>
    <property type="molecule type" value="Genomic_DNA"/>
</dbReference>
<reference evidence="1" key="1">
    <citation type="submission" date="2022-04" db="EMBL/GenBank/DDBJ databases">
        <title>Genome of the entomopathogenic fungus Entomophthora muscae.</title>
        <authorList>
            <person name="Elya C."/>
            <person name="Lovett B.R."/>
            <person name="Lee E."/>
            <person name="Macias A.M."/>
            <person name="Hajek A.E."/>
            <person name="De Bivort B.L."/>
            <person name="Kasson M.T."/>
            <person name="De Fine Licht H.H."/>
            <person name="Stajich J.E."/>
        </authorList>
    </citation>
    <scope>NUCLEOTIDE SEQUENCE</scope>
    <source>
        <strain evidence="1">Berkeley</strain>
    </source>
</reference>
<proteinExistence type="predicted"/>
<evidence type="ECO:0000313" key="2">
    <source>
        <dbReference type="Proteomes" id="UP001165960"/>
    </source>
</evidence>
<accession>A0ACC2TMG7</accession>
<evidence type="ECO:0000313" key="1">
    <source>
        <dbReference type="EMBL" id="KAJ9075690.1"/>
    </source>
</evidence>
<sequence length="107" mass="11185">MLFQSAALLFTLAQAAPASSVVITPYVSPSTAYGSNYEYANTGTSNYNIHQTPQKNTYVVNAAGTNYVATANQTANSQPSGINDNTDQADSNSVSKVKQGAISVTQT</sequence>
<keyword evidence="2" id="KW-1185">Reference proteome</keyword>
<comment type="caution">
    <text evidence="1">The sequence shown here is derived from an EMBL/GenBank/DDBJ whole genome shotgun (WGS) entry which is preliminary data.</text>
</comment>
<name>A0ACC2TMG7_9FUNG</name>
<organism evidence="1 2">
    <name type="scientific">Entomophthora muscae</name>
    <dbReference type="NCBI Taxonomy" id="34485"/>
    <lineage>
        <taxon>Eukaryota</taxon>
        <taxon>Fungi</taxon>
        <taxon>Fungi incertae sedis</taxon>
        <taxon>Zoopagomycota</taxon>
        <taxon>Entomophthoromycotina</taxon>
        <taxon>Entomophthoromycetes</taxon>
        <taxon>Entomophthorales</taxon>
        <taxon>Entomophthoraceae</taxon>
        <taxon>Entomophthora</taxon>
    </lineage>
</organism>
<gene>
    <name evidence="1" type="ORF">DSO57_1033532</name>
</gene>
<protein>
    <submittedName>
        <fullName evidence="1">Uncharacterized protein</fullName>
    </submittedName>
</protein>